<evidence type="ECO:0000256" key="1">
    <source>
        <dbReference type="SAM" id="MobiDB-lite"/>
    </source>
</evidence>
<feature type="compositionally biased region" description="Basic and acidic residues" evidence="1">
    <location>
        <begin position="150"/>
        <end position="165"/>
    </location>
</feature>
<dbReference type="AlphaFoldDB" id="A0A9P0J5C4"/>
<evidence type="ECO:0000313" key="2">
    <source>
        <dbReference type="EMBL" id="CAH1726053.1"/>
    </source>
</evidence>
<name>A0A9P0J5C4_APHGO</name>
<proteinExistence type="predicted"/>
<gene>
    <name evidence="2" type="ORF">APHIGO_LOCUS7012</name>
</gene>
<feature type="region of interest" description="Disordered" evidence="1">
    <location>
        <begin position="129"/>
        <end position="165"/>
    </location>
</feature>
<dbReference type="Proteomes" id="UP001154329">
    <property type="component" value="Chromosome 2"/>
</dbReference>
<protein>
    <submittedName>
        <fullName evidence="2">Uncharacterized protein</fullName>
    </submittedName>
</protein>
<sequence length="165" mass="19066">MNETKMSPEWLIEGTNDQNKNFGRDDTKNYEGNRERIGDGVFGAQDFVSILLATGHCSARFHRRSYAGERVSRARLLDRARLVDRSPTESEDRIFFGRRRRLLVRYVVCDDGGGRRRFWRRTAENDDGTRNERITIHGTGNTTGAGPRLGRRDEKRERLHDAPKS</sequence>
<dbReference type="EMBL" id="OU899035">
    <property type="protein sequence ID" value="CAH1726053.1"/>
    <property type="molecule type" value="Genomic_DNA"/>
</dbReference>
<keyword evidence="3" id="KW-1185">Reference proteome</keyword>
<reference evidence="2" key="1">
    <citation type="submission" date="2022-02" db="EMBL/GenBank/DDBJ databases">
        <authorList>
            <person name="King R."/>
        </authorList>
    </citation>
    <scope>NUCLEOTIDE SEQUENCE</scope>
</reference>
<accession>A0A9P0J5C4</accession>
<reference evidence="2" key="2">
    <citation type="submission" date="2022-10" db="EMBL/GenBank/DDBJ databases">
        <authorList>
            <consortium name="ENA_rothamsted_submissions"/>
            <consortium name="culmorum"/>
            <person name="King R."/>
        </authorList>
    </citation>
    <scope>NUCLEOTIDE SEQUENCE</scope>
</reference>
<organism evidence="2 3">
    <name type="scientific">Aphis gossypii</name>
    <name type="common">Cotton aphid</name>
    <dbReference type="NCBI Taxonomy" id="80765"/>
    <lineage>
        <taxon>Eukaryota</taxon>
        <taxon>Metazoa</taxon>
        <taxon>Ecdysozoa</taxon>
        <taxon>Arthropoda</taxon>
        <taxon>Hexapoda</taxon>
        <taxon>Insecta</taxon>
        <taxon>Pterygota</taxon>
        <taxon>Neoptera</taxon>
        <taxon>Paraneoptera</taxon>
        <taxon>Hemiptera</taxon>
        <taxon>Sternorrhyncha</taxon>
        <taxon>Aphidomorpha</taxon>
        <taxon>Aphidoidea</taxon>
        <taxon>Aphididae</taxon>
        <taxon>Aphidini</taxon>
        <taxon>Aphis</taxon>
        <taxon>Aphis</taxon>
    </lineage>
</organism>
<evidence type="ECO:0000313" key="3">
    <source>
        <dbReference type="Proteomes" id="UP001154329"/>
    </source>
</evidence>